<name>A0A7J7MXC4_9MAGN</name>
<protein>
    <submittedName>
        <fullName evidence="2">Uncharacterized protein</fullName>
    </submittedName>
</protein>
<organism evidence="2 3">
    <name type="scientific">Kingdonia uniflora</name>
    <dbReference type="NCBI Taxonomy" id="39325"/>
    <lineage>
        <taxon>Eukaryota</taxon>
        <taxon>Viridiplantae</taxon>
        <taxon>Streptophyta</taxon>
        <taxon>Embryophyta</taxon>
        <taxon>Tracheophyta</taxon>
        <taxon>Spermatophyta</taxon>
        <taxon>Magnoliopsida</taxon>
        <taxon>Ranunculales</taxon>
        <taxon>Circaeasteraceae</taxon>
        <taxon>Kingdonia</taxon>
    </lineage>
</organism>
<evidence type="ECO:0000313" key="3">
    <source>
        <dbReference type="Proteomes" id="UP000541444"/>
    </source>
</evidence>
<keyword evidence="3" id="KW-1185">Reference proteome</keyword>
<evidence type="ECO:0000313" key="2">
    <source>
        <dbReference type="EMBL" id="KAF6159348.1"/>
    </source>
</evidence>
<dbReference type="EMBL" id="JACGCM010001193">
    <property type="protein sequence ID" value="KAF6159348.1"/>
    <property type="molecule type" value="Genomic_DNA"/>
</dbReference>
<dbReference type="AlphaFoldDB" id="A0A7J7MXC4"/>
<evidence type="ECO:0000256" key="1">
    <source>
        <dbReference type="SAM" id="MobiDB-lite"/>
    </source>
</evidence>
<comment type="caution">
    <text evidence="2">The sequence shown here is derived from an EMBL/GenBank/DDBJ whole genome shotgun (WGS) entry which is preliminary data.</text>
</comment>
<gene>
    <name evidence="2" type="ORF">GIB67_032119</name>
</gene>
<reference evidence="2 3" key="1">
    <citation type="journal article" date="2020" name="IScience">
        <title>Genome Sequencing of the Endangered Kingdonia uniflora (Circaeasteraceae, Ranunculales) Reveals Potential Mechanisms of Evolutionary Specialization.</title>
        <authorList>
            <person name="Sun Y."/>
            <person name="Deng T."/>
            <person name="Zhang A."/>
            <person name="Moore M.J."/>
            <person name="Landis J.B."/>
            <person name="Lin N."/>
            <person name="Zhang H."/>
            <person name="Zhang X."/>
            <person name="Huang J."/>
            <person name="Zhang X."/>
            <person name="Sun H."/>
            <person name="Wang H."/>
        </authorList>
    </citation>
    <scope>NUCLEOTIDE SEQUENCE [LARGE SCALE GENOMIC DNA]</scope>
    <source>
        <strain evidence="2">TB1705</strain>
        <tissue evidence="2">Leaf</tissue>
    </source>
</reference>
<feature type="region of interest" description="Disordered" evidence="1">
    <location>
        <begin position="67"/>
        <end position="95"/>
    </location>
</feature>
<dbReference type="Proteomes" id="UP000541444">
    <property type="component" value="Unassembled WGS sequence"/>
</dbReference>
<accession>A0A7J7MXC4</accession>
<proteinExistence type="predicted"/>
<sequence>MHTHRVSRQRLINEGIEAFEGSITGRTPMDEGSDLVVLDIVTDVPLAMVLPAGRVLMIRCRKMVDYDDSDEEEIGGRERGEGNAGHSGGKKGKVG</sequence>